<organism evidence="1">
    <name type="scientific">marine sediment metagenome</name>
    <dbReference type="NCBI Taxonomy" id="412755"/>
    <lineage>
        <taxon>unclassified sequences</taxon>
        <taxon>metagenomes</taxon>
        <taxon>ecological metagenomes</taxon>
    </lineage>
</organism>
<reference evidence="1" key="1">
    <citation type="journal article" date="2014" name="Front. Microbiol.">
        <title>High frequency of phylogenetically diverse reductive dehalogenase-homologous genes in deep subseafloor sedimentary metagenomes.</title>
        <authorList>
            <person name="Kawai M."/>
            <person name="Futagami T."/>
            <person name="Toyoda A."/>
            <person name="Takaki Y."/>
            <person name="Nishi S."/>
            <person name="Hori S."/>
            <person name="Arai W."/>
            <person name="Tsubouchi T."/>
            <person name="Morono Y."/>
            <person name="Uchiyama I."/>
            <person name="Ito T."/>
            <person name="Fujiyama A."/>
            <person name="Inagaki F."/>
            <person name="Takami H."/>
        </authorList>
    </citation>
    <scope>NUCLEOTIDE SEQUENCE</scope>
    <source>
        <strain evidence="1">Expedition CK06-06</strain>
    </source>
</reference>
<dbReference type="AlphaFoldDB" id="X1P2E2"/>
<proteinExistence type="predicted"/>
<evidence type="ECO:0000313" key="1">
    <source>
        <dbReference type="EMBL" id="GAI50023.1"/>
    </source>
</evidence>
<name>X1P2E2_9ZZZZ</name>
<dbReference type="EMBL" id="BARV01040020">
    <property type="protein sequence ID" value="GAI50023.1"/>
    <property type="molecule type" value="Genomic_DNA"/>
</dbReference>
<comment type="caution">
    <text evidence="1">The sequence shown here is derived from an EMBL/GenBank/DDBJ whole genome shotgun (WGS) entry which is preliminary data.</text>
</comment>
<gene>
    <name evidence="1" type="ORF">S06H3_61133</name>
</gene>
<sequence length="58" mass="6804">NPKERTSTYKISDRDEHLPEEIKVEAIKAFAEITRLVLHTAYSWRCTKENPPGFEKKT</sequence>
<feature type="non-terminal residue" evidence="1">
    <location>
        <position position="1"/>
    </location>
</feature>
<accession>X1P2E2</accession>
<protein>
    <submittedName>
        <fullName evidence="1">Uncharacterized protein</fullName>
    </submittedName>
</protein>